<dbReference type="EMBL" id="FZNT01000002">
    <property type="protein sequence ID" value="SNR40845.1"/>
    <property type="molecule type" value="Genomic_DNA"/>
</dbReference>
<feature type="transmembrane region" description="Helical" evidence="1">
    <location>
        <begin position="151"/>
        <end position="175"/>
    </location>
</feature>
<reference evidence="2 3" key="1">
    <citation type="submission" date="2017-06" db="EMBL/GenBank/DDBJ databases">
        <authorList>
            <person name="Kim H.J."/>
            <person name="Triplett B.A."/>
        </authorList>
    </citation>
    <scope>NUCLEOTIDE SEQUENCE [LARGE SCALE GENOMIC DNA]</scope>
    <source>
        <strain evidence="2 3">DSM 29150</strain>
    </source>
</reference>
<gene>
    <name evidence="2" type="ORF">SAMN06265371_102374</name>
</gene>
<sequence length="209" mass="24718">MWLYIYPLIYFITISVGFVYYHKFKQDVALMFFLGFLIYSFFTEVIGNYCGRILGINTFYIYNLWHIVNHLFYMIFFLYLMKGTFKGNLLKWLLVIYIIIVSIDIIFIENFITQGLINIMIIGSLFVVISVMLFFIELINRDEILEIQKTLVFWIAIGVLLFNIGFIPIIIIAEFIAYRGIFSYIILTLNIIMSFCFITGFIVSKKECN</sequence>
<keyword evidence="3" id="KW-1185">Reference proteome</keyword>
<evidence type="ECO:0000313" key="3">
    <source>
        <dbReference type="Proteomes" id="UP000198384"/>
    </source>
</evidence>
<keyword evidence="1" id="KW-0472">Membrane</keyword>
<keyword evidence="1" id="KW-0812">Transmembrane</keyword>
<keyword evidence="1" id="KW-1133">Transmembrane helix</keyword>
<feature type="transmembrane region" description="Helical" evidence="1">
    <location>
        <begin position="119"/>
        <end position="139"/>
    </location>
</feature>
<feature type="transmembrane region" description="Helical" evidence="1">
    <location>
        <begin position="59"/>
        <end position="80"/>
    </location>
</feature>
<dbReference type="Proteomes" id="UP000198384">
    <property type="component" value="Unassembled WGS sequence"/>
</dbReference>
<dbReference type="OrthoDB" id="1453530at2"/>
<accession>A0A238W2M0</accession>
<organism evidence="2 3">
    <name type="scientific">Lutibacter agarilyticus</name>
    <dbReference type="NCBI Taxonomy" id="1109740"/>
    <lineage>
        <taxon>Bacteria</taxon>
        <taxon>Pseudomonadati</taxon>
        <taxon>Bacteroidota</taxon>
        <taxon>Flavobacteriia</taxon>
        <taxon>Flavobacteriales</taxon>
        <taxon>Flavobacteriaceae</taxon>
        <taxon>Lutibacter</taxon>
    </lineage>
</organism>
<feature type="transmembrane region" description="Helical" evidence="1">
    <location>
        <begin position="181"/>
        <end position="203"/>
    </location>
</feature>
<proteinExistence type="predicted"/>
<feature type="transmembrane region" description="Helical" evidence="1">
    <location>
        <begin position="28"/>
        <end position="47"/>
    </location>
</feature>
<feature type="transmembrane region" description="Helical" evidence="1">
    <location>
        <begin position="92"/>
        <end position="113"/>
    </location>
</feature>
<dbReference type="AlphaFoldDB" id="A0A238W2M0"/>
<dbReference type="RefSeq" id="WP_089380554.1">
    <property type="nucleotide sequence ID" value="NZ_FZNT01000002.1"/>
</dbReference>
<protein>
    <recommendedName>
        <fullName evidence="4">YhhN-like protein</fullName>
    </recommendedName>
</protein>
<evidence type="ECO:0008006" key="4">
    <source>
        <dbReference type="Google" id="ProtNLM"/>
    </source>
</evidence>
<evidence type="ECO:0000313" key="2">
    <source>
        <dbReference type="EMBL" id="SNR40845.1"/>
    </source>
</evidence>
<name>A0A238W2M0_9FLAO</name>
<feature type="transmembrane region" description="Helical" evidence="1">
    <location>
        <begin position="6"/>
        <end position="21"/>
    </location>
</feature>
<evidence type="ECO:0000256" key="1">
    <source>
        <dbReference type="SAM" id="Phobius"/>
    </source>
</evidence>